<protein>
    <submittedName>
        <fullName evidence="1">Uncharacterized protein</fullName>
    </submittedName>
</protein>
<sequence>MTATPDPCLNAALHRAAAEAHRIAQGLGRIDAALGAMLQVTDAAAQSLQAADLLRQEVEGLSRFLSVLAQQTPPGQPCDLGQAAAGLELRAQASRLGGMAPAADSTPTIDLW</sequence>
<dbReference type="RefSeq" id="WP_139598362.1">
    <property type="nucleotide sequence ID" value="NZ_VDDC01000012.1"/>
</dbReference>
<evidence type="ECO:0000313" key="1">
    <source>
        <dbReference type="EMBL" id="TNH39872.1"/>
    </source>
</evidence>
<comment type="caution">
    <text evidence="1">The sequence shown here is derived from an EMBL/GenBank/DDBJ whole genome shotgun (WGS) entry which is preliminary data.</text>
</comment>
<dbReference type="Proteomes" id="UP000304880">
    <property type="component" value="Unassembled WGS sequence"/>
</dbReference>
<name>A0A5C4R7H7_9RHOB</name>
<proteinExistence type="predicted"/>
<gene>
    <name evidence="1" type="ORF">FHD67_07750</name>
</gene>
<organism evidence="1 2">
    <name type="scientific">Paracoccus haeundaensis</name>
    <dbReference type="NCBI Taxonomy" id="225362"/>
    <lineage>
        <taxon>Bacteria</taxon>
        <taxon>Pseudomonadati</taxon>
        <taxon>Pseudomonadota</taxon>
        <taxon>Alphaproteobacteria</taxon>
        <taxon>Rhodobacterales</taxon>
        <taxon>Paracoccaceae</taxon>
        <taxon>Paracoccus</taxon>
    </lineage>
</organism>
<keyword evidence="2" id="KW-1185">Reference proteome</keyword>
<reference evidence="1 2" key="1">
    <citation type="submission" date="2019-06" db="EMBL/GenBank/DDBJ databases">
        <authorList>
            <person name="Li J."/>
        </authorList>
    </citation>
    <scope>NUCLEOTIDE SEQUENCE [LARGE SCALE GENOMIC DNA]</scope>
    <source>
        <strain evidence="1 2">CGMCC 1.8012</strain>
    </source>
</reference>
<dbReference type="EMBL" id="VDDC01000012">
    <property type="protein sequence ID" value="TNH39872.1"/>
    <property type="molecule type" value="Genomic_DNA"/>
</dbReference>
<accession>A0A5C4R7H7</accession>
<evidence type="ECO:0000313" key="2">
    <source>
        <dbReference type="Proteomes" id="UP000304880"/>
    </source>
</evidence>
<dbReference type="AlphaFoldDB" id="A0A5C4R7H7"/>